<keyword evidence="1" id="KW-0472">Membrane</keyword>
<evidence type="ECO:0000313" key="2">
    <source>
        <dbReference type="EMBL" id="QDT26813.1"/>
    </source>
</evidence>
<evidence type="ECO:0000313" key="3">
    <source>
        <dbReference type="Proteomes" id="UP000315647"/>
    </source>
</evidence>
<organism evidence="2 3">
    <name type="scientific">Gimesia panareensis</name>
    <dbReference type="NCBI Taxonomy" id="2527978"/>
    <lineage>
        <taxon>Bacteria</taxon>
        <taxon>Pseudomonadati</taxon>
        <taxon>Planctomycetota</taxon>
        <taxon>Planctomycetia</taxon>
        <taxon>Planctomycetales</taxon>
        <taxon>Planctomycetaceae</taxon>
        <taxon>Gimesia</taxon>
    </lineage>
</organism>
<gene>
    <name evidence="2" type="ORF">Enr10x_21230</name>
</gene>
<accession>A0A517Q599</accession>
<name>A0A517Q599_9PLAN</name>
<evidence type="ECO:0000256" key="1">
    <source>
        <dbReference type="SAM" id="Phobius"/>
    </source>
</evidence>
<feature type="transmembrane region" description="Helical" evidence="1">
    <location>
        <begin position="147"/>
        <end position="165"/>
    </location>
</feature>
<dbReference type="Proteomes" id="UP000315647">
    <property type="component" value="Chromosome"/>
</dbReference>
<sequence length="182" mass="20002">MTTIFPDPNDSKHTDLVALLFWIFAMIVLALTLPGCQQDKQTYQPFIAPEVPAERPVDKIRPAAHNAAERVDDILEETPVPAVATELTDDVLDGIEMINPLPPPTAPDPKVAEIIEPDFEPVVSLPDISEPTTDDVTEDSTMGMSSWIVVVVGLSALVYFAFKMFKGSDQDDKDLKHETTTI</sequence>
<keyword evidence="3" id="KW-1185">Reference proteome</keyword>
<dbReference type="EMBL" id="CP037421">
    <property type="protein sequence ID" value="QDT26813.1"/>
    <property type="molecule type" value="Genomic_DNA"/>
</dbReference>
<dbReference type="AlphaFoldDB" id="A0A517Q599"/>
<proteinExistence type="predicted"/>
<keyword evidence="1" id="KW-0812">Transmembrane</keyword>
<keyword evidence="1" id="KW-1133">Transmembrane helix</keyword>
<protein>
    <submittedName>
        <fullName evidence="2">Uncharacterized protein</fullName>
    </submittedName>
</protein>
<reference evidence="2 3" key="1">
    <citation type="submission" date="2019-03" db="EMBL/GenBank/DDBJ databases">
        <title>Deep-cultivation of Planctomycetes and their phenomic and genomic characterization uncovers novel biology.</title>
        <authorList>
            <person name="Wiegand S."/>
            <person name="Jogler M."/>
            <person name="Boedeker C."/>
            <person name="Pinto D."/>
            <person name="Vollmers J."/>
            <person name="Rivas-Marin E."/>
            <person name="Kohn T."/>
            <person name="Peeters S.H."/>
            <person name="Heuer A."/>
            <person name="Rast P."/>
            <person name="Oberbeckmann S."/>
            <person name="Bunk B."/>
            <person name="Jeske O."/>
            <person name="Meyerdierks A."/>
            <person name="Storesund J.E."/>
            <person name="Kallscheuer N."/>
            <person name="Luecker S."/>
            <person name="Lage O.M."/>
            <person name="Pohl T."/>
            <person name="Merkel B.J."/>
            <person name="Hornburger P."/>
            <person name="Mueller R.-W."/>
            <person name="Bruemmer F."/>
            <person name="Labrenz M."/>
            <person name="Spormann A.M."/>
            <person name="Op den Camp H."/>
            <person name="Overmann J."/>
            <person name="Amann R."/>
            <person name="Jetten M.S.M."/>
            <person name="Mascher T."/>
            <person name="Medema M.H."/>
            <person name="Devos D.P."/>
            <person name="Kaster A.-K."/>
            <person name="Ovreas L."/>
            <person name="Rohde M."/>
            <person name="Galperin M.Y."/>
            <person name="Jogler C."/>
        </authorList>
    </citation>
    <scope>NUCLEOTIDE SEQUENCE [LARGE SCALE GENOMIC DNA]</scope>
    <source>
        <strain evidence="2 3">Enr10</strain>
    </source>
</reference>
<feature type="transmembrane region" description="Helical" evidence="1">
    <location>
        <begin position="16"/>
        <end position="36"/>
    </location>
</feature>
<dbReference type="RefSeq" id="WP_145448978.1">
    <property type="nucleotide sequence ID" value="NZ_CP037421.1"/>
</dbReference>